<protein>
    <submittedName>
        <fullName evidence="9">EamA family transporter</fullName>
    </submittedName>
</protein>
<feature type="transmembrane region" description="Helical" evidence="7">
    <location>
        <begin position="157"/>
        <end position="177"/>
    </location>
</feature>
<sequence length="349" mass="36235">MPESPQVPQVPQIPHIPQMQRSHTVQAALVAVIWGLNFVAIDYGLDAFPPLLFAALRFTFVALPAVFFVPRPRVPVRIVVGVGMLVCVGQFGFLFTAMHLGMPAGLSSIVLQCQAMFTVLFAMAFLGERPARGRLAALGVAAAGLAVIAAGRGQSAGIGAFLLVVAAGASWALGNVLTRRAGSAAGVGLVVWSGLVAPLPLFGLSLAFEGWSADRDALTGIGPSGIAALVYIVVVSTFAGYGLWNNLLGRFPAVAVAPYTLLVPVVGIAAAAAVLGERPTAWDWAGGAVVMAGIALMNLPTRRRAVPHEPVRTRAPAPTREPAHTQARDPRRIRQESRAADGADPVGAG</sequence>
<feature type="region of interest" description="Disordered" evidence="6">
    <location>
        <begin position="305"/>
        <end position="349"/>
    </location>
</feature>
<evidence type="ECO:0000256" key="2">
    <source>
        <dbReference type="ARBA" id="ARBA00007362"/>
    </source>
</evidence>
<keyword evidence="5 7" id="KW-0472">Membrane</keyword>
<accession>A0ABP9GWH2</accession>
<dbReference type="InterPro" id="IPR037185">
    <property type="entry name" value="EmrE-like"/>
</dbReference>
<dbReference type="Pfam" id="PF00892">
    <property type="entry name" value="EamA"/>
    <property type="match status" value="2"/>
</dbReference>
<feature type="transmembrane region" description="Helical" evidence="7">
    <location>
        <begin position="51"/>
        <end position="69"/>
    </location>
</feature>
<dbReference type="InterPro" id="IPR000620">
    <property type="entry name" value="EamA_dom"/>
</dbReference>
<evidence type="ECO:0000256" key="4">
    <source>
        <dbReference type="ARBA" id="ARBA00022989"/>
    </source>
</evidence>
<feature type="transmembrane region" description="Helical" evidence="7">
    <location>
        <begin position="256"/>
        <end position="275"/>
    </location>
</feature>
<dbReference type="RefSeq" id="WP_345674668.1">
    <property type="nucleotide sequence ID" value="NZ_BAABHS010000005.1"/>
</dbReference>
<proteinExistence type="inferred from homology"/>
<dbReference type="InterPro" id="IPR050638">
    <property type="entry name" value="AA-Vitamin_Transporters"/>
</dbReference>
<dbReference type="EMBL" id="BAABHS010000005">
    <property type="protein sequence ID" value="GAA4955409.1"/>
    <property type="molecule type" value="Genomic_DNA"/>
</dbReference>
<feature type="transmembrane region" description="Helical" evidence="7">
    <location>
        <begin position="76"/>
        <end position="98"/>
    </location>
</feature>
<feature type="domain" description="EamA" evidence="8">
    <location>
        <begin position="161"/>
        <end position="298"/>
    </location>
</feature>
<feature type="compositionally biased region" description="Basic and acidic residues" evidence="6">
    <location>
        <begin position="321"/>
        <end position="341"/>
    </location>
</feature>
<name>A0ABP9GWH2_9ACTN</name>
<organism evidence="9 10">
    <name type="scientific">Yinghuangia aomiensis</name>
    <dbReference type="NCBI Taxonomy" id="676205"/>
    <lineage>
        <taxon>Bacteria</taxon>
        <taxon>Bacillati</taxon>
        <taxon>Actinomycetota</taxon>
        <taxon>Actinomycetes</taxon>
        <taxon>Kitasatosporales</taxon>
        <taxon>Streptomycetaceae</taxon>
        <taxon>Yinghuangia</taxon>
    </lineage>
</organism>
<gene>
    <name evidence="9" type="ORF">GCM10023205_16610</name>
</gene>
<comment type="subcellular location">
    <subcellularLocation>
        <location evidence="1">Membrane</location>
        <topology evidence="1">Multi-pass membrane protein</topology>
    </subcellularLocation>
</comment>
<evidence type="ECO:0000256" key="6">
    <source>
        <dbReference type="SAM" id="MobiDB-lite"/>
    </source>
</evidence>
<evidence type="ECO:0000256" key="5">
    <source>
        <dbReference type="ARBA" id="ARBA00023136"/>
    </source>
</evidence>
<dbReference type="SUPFAM" id="SSF103481">
    <property type="entry name" value="Multidrug resistance efflux transporter EmrE"/>
    <property type="match status" value="2"/>
</dbReference>
<evidence type="ECO:0000313" key="10">
    <source>
        <dbReference type="Proteomes" id="UP001500466"/>
    </source>
</evidence>
<feature type="transmembrane region" description="Helical" evidence="7">
    <location>
        <begin position="281"/>
        <end position="299"/>
    </location>
</feature>
<evidence type="ECO:0000256" key="3">
    <source>
        <dbReference type="ARBA" id="ARBA00022692"/>
    </source>
</evidence>
<comment type="similarity">
    <text evidence="2">Belongs to the EamA transporter family.</text>
</comment>
<dbReference type="PANTHER" id="PTHR32322:SF9">
    <property type="entry name" value="AMINO-ACID METABOLITE EFFLUX PUMP-RELATED"/>
    <property type="match status" value="1"/>
</dbReference>
<feature type="transmembrane region" description="Helical" evidence="7">
    <location>
        <begin position="133"/>
        <end position="151"/>
    </location>
</feature>
<keyword evidence="4 7" id="KW-1133">Transmembrane helix</keyword>
<evidence type="ECO:0000259" key="8">
    <source>
        <dbReference type="Pfam" id="PF00892"/>
    </source>
</evidence>
<dbReference type="Proteomes" id="UP001500466">
    <property type="component" value="Unassembled WGS sequence"/>
</dbReference>
<comment type="caution">
    <text evidence="9">The sequence shown here is derived from an EMBL/GenBank/DDBJ whole genome shotgun (WGS) entry which is preliminary data.</text>
</comment>
<evidence type="ECO:0000313" key="9">
    <source>
        <dbReference type="EMBL" id="GAA4955409.1"/>
    </source>
</evidence>
<keyword evidence="10" id="KW-1185">Reference proteome</keyword>
<reference evidence="10" key="1">
    <citation type="journal article" date="2019" name="Int. J. Syst. Evol. Microbiol.">
        <title>The Global Catalogue of Microorganisms (GCM) 10K type strain sequencing project: providing services to taxonomists for standard genome sequencing and annotation.</title>
        <authorList>
            <consortium name="The Broad Institute Genomics Platform"/>
            <consortium name="The Broad Institute Genome Sequencing Center for Infectious Disease"/>
            <person name="Wu L."/>
            <person name="Ma J."/>
        </authorList>
    </citation>
    <scope>NUCLEOTIDE SEQUENCE [LARGE SCALE GENOMIC DNA]</scope>
    <source>
        <strain evidence="10">JCM 17986</strain>
    </source>
</reference>
<feature type="transmembrane region" description="Helical" evidence="7">
    <location>
        <begin position="104"/>
        <end position="126"/>
    </location>
</feature>
<feature type="transmembrane region" description="Helical" evidence="7">
    <location>
        <begin position="220"/>
        <end position="244"/>
    </location>
</feature>
<evidence type="ECO:0000256" key="7">
    <source>
        <dbReference type="SAM" id="Phobius"/>
    </source>
</evidence>
<evidence type="ECO:0000256" key="1">
    <source>
        <dbReference type="ARBA" id="ARBA00004141"/>
    </source>
</evidence>
<dbReference type="PANTHER" id="PTHR32322">
    <property type="entry name" value="INNER MEMBRANE TRANSPORTER"/>
    <property type="match status" value="1"/>
</dbReference>
<feature type="transmembrane region" description="Helical" evidence="7">
    <location>
        <begin position="189"/>
        <end position="208"/>
    </location>
</feature>
<feature type="domain" description="EamA" evidence="8">
    <location>
        <begin position="27"/>
        <end position="148"/>
    </location>
</feature>
<keyword evidence="3 7" id="KW-0812">Transmembrane</keyword>